<reference evidence="3" key="1">
    <citation type="submission" date="2019-02" db="EMBL/GenBank/DDBJ databases">
        <title>Draft genome sequence of Enterococcus sp. Gos25-1.</title>
        <authorList>
            <person name="Tanaka N."/>
            <person name="Shiwa Y."/>
            <person name="Fujita N."/>
        </authorList>
    </citation>
    <scope>NUCLEOTIDE SEQUENCE [LARGE SCALE GENOMIC DNA]</scope>
    <source>
        <strain evidence="3">Gos25-1</strain>
    </source>
</reference>
<accession>A0A4P5PCA4</accession>
<dbReference type="AlphaFoldDB" id="A0A4P5PCA4"/>
<proteinExistence type="predicted"/>
<dbReference type="InterPro" id="IPR016181">
    <property type="entry name" value="Acyl_CoA_acyltransferase"/>
</dbReference>
<dbReference type="InterPro" id="IPR000182">
    <property type="entry name" value="GNAT_dom"/>
</dbReference>
<protein>
    <recommendedName>
        <fullName evidence="1">N-acetyltransferase domain-containing protein</fullName>
    </recommendedName>
</protein>
<dbReference type="SUPFAM" id="SSF55729">
    <property type="entry name" value="Acyl-CoA N-acyltransferases (Nat)"/>
    <property type="match status" value="1"/>
</dbReference>
<evidence type="ECO:0000259" key="1">
    <source>
        <dbReference type="Pfam" id="PF13302"/>
    </source>
</evidence>
<comment type="caution">
    <text evidence="2">The sequence shown here is derived from an EMBL/GenBank/DDBJ whole genome shotgun (WGS) entry which is preliminary data.</text>
</comment>
<dbReference type="GO" id="GO:0016747">
    <property type="term" value="F:acyltransferase activity, transferring groups other than amino-acyl groups"/>
    <property type="evidence" value="ECO:0007669"/>
    <property type="project" value="InterPro"/>
</dbReference>
<dbReference type="Pfam" id="PF13302">
    <property type="entry name" value="Acetyltransf_3"/>
    <property type="match status" value="1"/>
</dbReference>
<feature type="domain" description="N-acetyltransferase" evidence="1">
    <location>
        <begin position="1"/>
        <end position="39"/>
    </location>
</feature>
<dbReference type="Gene3D" id="3.40.630.30">
    <property type="match status" value="1"/>
</dbReference>
<evidence type="ECO:0000313" key="2">
    <source>
        <dbReference type="EMBL" id="GCF93588.1"/>
    </source>
</evidence>
<name>A0A4P5PCA4_9ENTE</name>
<keyword evidence="3" id="KW-1185">Reference proteome</keyword>
<dbReference type="EMBL" id="BJCC01000012">
    <property type="protein sequence ID" value="GCF93588.1"/>
    <property type="molecule type" value="Genomic_DNA"/>
</dbReference>
<evidence type="ECO:0000313" key="3">
    <source>
        <dbReference type="Proteomes" id="UP000290567"/>
    </source>
</evidence>
<dbReference type="Proteomes" id="UP000290567">
    <property type="component" value="Unassembled WGS sequence"/>
</dbReference>
<organism evidence="2 3">
    <name type="scientific">Enterococcus florum</name>
    <dbReference type="NCBI Taxonomy" id="2480627"/>
    <lineage>
        <taxon>Bacteria</taxon>
        <taxon>Bacillati</taxon>
        <taxon>Bacillota</taxon>
        <taxon>Bacilli</taxon>
        <taxon>Lactobacillales</taxon>
        <taxon>Enterococcaceae</taxon>
        <taxon>Enterococcus</taxon>
    </lineage>
</organism>
<gene>
    <name evidence="2" type="ORF">NRIC_14790</name>
</gene>
<sequence length="65" mass="7619">MTEAIQRILEVGFSDNGLHKVQVCHKENNLPSQRVIEKIILYTKELLEIIFVWMECMLTVFIIPC</sequence>